<reference evidence="13 14" key="1">
    <citation type="submission" date="2020-08" db="EMBL/GenBank/DDBJ databases">
        <title>Cohnella phylogeny.</title>
        <authorList>
            <person name="Dunlap C."/>
        </authorList>
    </citation>
    <scope>NUCLEOTIDE SEQUENCE [LARGE SCALE GENOMIC DNA]</scope>
    <source>
        <strain evidence="13 14">DSM 25241</strain>
    </source>
</reference>
<keyword evidence="14" id="KW-1185">Reference proteome</keyword>
<dbReference type="InterPro" id="IPR017871">
    <property type="entry name" value="ABC_transporter-like_CS"/>
</dbReference>
<keyword evidence="5" id="KW-0547">Nucleotide-binding</keyword>
<dbReference type="GO" id="GO:0005886">
    <property type="term" value="C:plasma membrane"/>
    <property type="evidence" value="ECO:0007669"/>
    <property type="project" value="UniProtKB-SubCell"/>
</dbReference>
<dbReference type="PROSITE" id="PS00211">
    <property type="entry name" value="ABC_TRANSPORTER_1"/>
    <property type="match status" value="1"/>
</dbReference>
<comment type="subcellular location">
    <subcellularLocation>
        <location evidence="1">Cell membrane</location>
        <topology evidence="1">Multi-pass membrane protein</topology>
    </subcellularLocation>
</comment>
<dbReference type="InterPro" id="IPR039421">
    <property type="entry name" value="Type_1_exporter"/>
</dbReference>
<keyword evidence="3" id="KW-1003">Cell membrane</keyword>
<evidence type="ECO:0000256" key="10">
    <source>
        <dbReference type="SAM" id="Phobius"/>
    </source>
</evidence>
<dbReference type="GO" id="GO:0034040">
    <property type="term" value="F:ATPase-coupled lipid transmembrane transporter activity"/>
    <property type="evidence" value="ECO:0007669"/>
    <property type="project" value="TreeGrafter"/>
</dbReference>
<proteinExistence type="predicted"/>
<evidence type="ECO:0000256" key="6">
    <source>
        <dbReference type="ARBA" id="ARBA00022807"/>
    </source>
</evidence>
<feature type="transmembrane region" description="Helical" evidence="10">
    <location>
        <begin position="572"/>
        <end position="593"/>
    </location>
</feature>
<feature type="transmembrane region" description="Helical" evidence="10">
    <location>
        <begin position="434"/>
        <end position="458"/>
    </location>
</feature>
<dbReference type="PANTHER" id="PTHR24221:SF654">
    <property type="entry name" value="ATP-BINDING CASSETTE SUB-FAMILY B MEMBER 6"/>
    <property type="match status" value="1"/>
</dbReference>
<dbReference type="FunFam" id="3.40.50.300:FF:000299">
    <property type="entry name" value="ABC transporter ATP-binding protein/permease"/>
    <property type="match status" value="1"/>
</dbReference>
<keyword evidence="2" id="KW-0813">Transport</keyword>
<dbReference type="EMBL" id="JACJVQ010000021">
    <property type="protein sequence ID" value="MBB6637379.1"/>
    <property type="molecule type" value="Genomic_DNA"/>
</dbReference>
<comment type="caution">
    <text evidence="13">The sequence shown here is derived from an EMBL/GenBank/DDBJ whole genome shotgun (WGS) entry which is preliminary data.</text>
</comment>
<dbReference type="GO" id="GO:0016887">
    <property type="term" value="F:ATP hydrolysis activity"/>
    <property type="evidence" value="ECO:0007669"/>
    <property type="project" value="InterPro"/>
</dbReference>
<protein>
    <submittedName>
        <fullName evidence="13">NHLP bacteriocin export ABC transporter permease/ATPase subunit</fullName>
    </submittedName>
</protein>
<dbReference type="GO" id="GO:0005524">
    <property type="term" value="F:ATP binding"/>
    <property type="evidence" value="ECO:0007669"/>
    <property type="project" value="UniProtKB-KW"/>
</dbReference>
<dbReference type="Gene3D" id="3.40.50.300">
    <property type="entry name" value="P-loop containing nucleotide triphosphate hydrolases"/>
    <property type="match status" value="1"/>
</dbReference>
<sequence>MHALQSEAESAASTALRFGGKPLRAPSGGLLLDGGGLWLVKSGGVRLFTVLIREDGSYGRRSHLFDAGAGRVLFGIGEPAASGGGDRIALLASSLGDTELVSLERTAVYEMAAEPAPRGWLAGELNRWIEAWHLALAEEALVAHPFVLPAGEIARVLDAAAIRTDGSALWVRSVEADSPALAWNVRGRSIELGPLGEEAFPLSGPGRLECAGPVSLQADDTEAWWRSEPRWRSLDRFHGIALSALLRIREEEDESERNRLKKRIDNEARLLDRAVSKLREVHAGVPSASAEPAESEGLLLSAARAIGQYMGIEVHSAPSGAGGQGSQGIQAIADASRFRYRRVKLTDGWFKEDNGPLLAFTEEDDGPIALLPRRPGRYEYFDPSTGTAVPLTEEAAGRLSDTAYMFYKPLPPGALKLIDIVKLAADRSAWRDMAVMLAISLVVGLLGLFTPVATGILFDSVIPEADRTQLVEMAFVLLGSSVAVFLFELARGSAVMRLEGRSDMTIQAAVWDRLLRLPVGFFRDYSSGDLAMRANSINAIRRQLSGIALSTLFAGVFSSFNLLLLFRYDTGIAFVAAGLALIGILASAGFAYAQVRYQRELMKDQGKLSSLMLHLLSGIAKFRIAAAESRAFYLWANLFGKLNRIGFKSNRLQAYFAVYQAIFPIATSMVLYYSVVSMGEGRISTGDFIAFFAAFSSFLSAMLAMSSSLLSIMGIVTLYERAKPILEALPEEADGGAHPGTLSGSIEWSRVNFRYEKDGPWIVRDVSLAVQPGAFVAIVGESGSGKSTLLRLLLGFEKPESGTVRYDGQELGSLDIREVRRQIGVVLQSAEVMAGDIRENIVGSTGLSIEEAWEAAAIAGLDTDIREMPMGMHTVIADGGGTLSGGQRQRLLIARAIVRKPRILLFDEATSALDNRTQAVVSESLERLQATRIVIAHRLSTIRHADLIVVMKRGQIVQKGTYEELMEQDGEFAEMARRQTV</sequence>
<feature type="domain" description="ABC transporter" evidence="11">
    <location>
        <begin position="746"/>
        <end position="978"/>
    </location>
</feature>
<evidence type="ECO:0000256" key="2">
    <source>
        <dbReference type="ARBA" id="ARBA00022448"/>
    </source>
</evidence>
<keyword evidence="8 10" id="KW-1133">Transmembrane helix</keyword>
<dbReference type="AlphaFoldDB" id="A0A841T2Z4"/>
<feature type="transmembrane region" description="Helical" evidence="10">
    <location>
        <begin position="688"/>
        <end position="719"/>
    </location>
</feature>
<dbReference type="PANTHER" id="PTHR24221">
    <property type="entry name" value="ATP-BINDING CASSETTE SUB-FAMILY B"/>
    <property type="match status" value="1"/>
</dbReference>
<dbReference type="SUPFAM" id="SSF90123">
    <property type="entry name" value="ABC transporter transmembrane region"/>
    <property type="match status" value="1"/>
</dbReference>
<keyword evidence="6" id="KW-0645">Protease</keyword>
<organism evidence="13 14">
    <name type="scientific">Cohnella thailandensis</name>
    <dbReference type="NCBI Taxonomy" id="557557"/>
    <lineage>
        <taxon>Bacteria</taxon>
        <taxon>Bacillati</taxon>
        <taxon>Bacillota</taxon>
        <taxon>Bacilli</taxon>
        <taxon>Bacillales</taxon>
        <taxon>Paenibacillaceae</taxon>
        <taxon>Cohnella</taxon>
    </lineage>
</organism>
<name>A0A841T2Z4_9BACL</name>
<dbReference type="RefSeq" id="WP_185122582.1">
    <property type="nucleotide sequence ID" value="NZ_JACJVQ010000021.1"/>
</dbReference>
<dbReference type="InterPro" id="IPR022515">
    <property type="entry name" value="NHPM_micro_ABC2"/>
</dbReference>
<dbReference type="SUPFAM" id="SSF52540">
    <property type="entry name" value="P-loop containing nucleoside triphosphate hydrolases"/>
    <property type="match status" value="1"/>
</dbReference>
<evidence type="ECO:0000259" key="11">
    <source>
        <dbReference type="PROSITE" id="PS50893"/>
    </source>
</evidence>
<dbReference type="Proteomes" id="UP000535838">
    <property type="component" value="Unassembled WGS sequence"/>
</dbReference>
<evidence type="ECO:0000313" key="13">
    <source>
        <dbReference type="EMBL" id="MBB6637379.1"/>
    </source>
</evidence>
<evidence type="ECO:0000256" key="1">
    <source>
        <dbReference type="ARBA" id="ARBA00004651"/>
    </source>
</evidence>
<evidence type="ECO:0000256" key="4">
    <source>
        <dbReference type="ARBA" id="ARBA00022692"/>
    </source>
</evidence>
<dbReference type="InterPro" id="IPR003439">
    <property type="entry name" value="ABC_transporter-like_ATP-bd"/>
</dbReference>
<accession>A0A841T2Z4</accession>
<gene>
    <name evidence="13" type="ORF">H7B67_24890</name>
</gene>
<dbReference type="InterPro" id="IPR011527">
    <property type="entry name" value="ABC1_TM_dom"/>
</dbReference>
<dbReference type="Gene3D" id="1.20.1560.10">
    <property type="entry name" value="ABC transporter type 1, transmembrane domain"/>
    <property type="match status" value="1"/>
</dbReference>
<keyword evidence="6" id="KW-0378">Hydrolase</keyword>
<dbReference type="PROSITE" id="PS50929">
    <property type="entry name" value="ABC_TM1F"/>
    <property type="match status" value="1"/>
</dbReference>
<keyword evidence="9 10" id="KW-0472">Membrane</keyword>
<dbReference type="InterPro" id="IPR027417">
    <property type="entry name" value="P-loop_NTPase"/>
</dbReference>
<dbReference type="GO" id="GO:0008234">
    <property type="term" value="F:cysteine-type peptidase activity"/>
    <property type="evidence" value="ECO:0007669"/>
    <property type="project" value="UniProtKB-KW"/>
</dbReference>
<dbReference type="GO" id="GO:0140359">
    <property type="term" value="F:ABC-type transporter activity"/>
    <property type="evidence" value="ECO:0007669"/>
    <property type="project" value="InterPro"/>
</dbReference>
<keyword evidence="7" id="KW-0067">ATP-binding</keyword>
<evidence type="ECO:0000256" key="3">
    <source>
        <dbReference type="ARBA" id="ARBA00022475"/>
    </source>
</evidence>
<feature type="domain" description="ABC transmembrane type-1" evidence="12">
    <location>
        <begin position="434"/>
        <end position="714"/>
    </location>
</feature>
<evidence type="ECO:0000313" key="14">
    <source>
        <dbReference type="Proteomes" id="UP000535838"/>
    </source>
</evidence>
<evidence type="ECO:0000256" key="9">
    <source>
        <dbReference type="ARBA" id="ARBA00023136"/>
    </source>
</evidence>
<evidence type="ECO:0000256" key="7">
    <source>
        <dbReference type="ARBA" id="ARBA00022840"/>
    </source>
</evidence>
<evidence type="ECO:0000259" key="12">
    <source>
        <dbReference type="PROSITE" id="PS50929"/>
    </source>
</evidence>
<dbReference type="Pfam" id="PF00664">
    <property type="entry name" value="ABC_membrane"/>
    <property type="match status" value="1"/>
</dbReference>
<dbReference type="Pfam" id="PF00005">
    <property type="entry name" value="ABC_tran"/>
    <property type="match status" value="1"/>
</dbReference>
<feature type="transmembrane region" description="Helical" evidence="10">
    <location>
        <begin position="546"/>
        <end position="566"/>
    </location>
</feature>
<feature type="transmembrane region" description="Helical" evidence="10">
    <location>
        <begin position="470"/>
        <end position="490"/>
    </location>
</feature>
<keyword evidence="6" id="KW-0788">Thiol protease</keyword>
<dbReference type="PROSITE" id="PS50893">
    <property type="entry name" value="ABC_TRANSPORTER_2"/>
    <property type="match status" value="1"/>
</dbReference>
<keyword evidence="4 10" id="KW-0812">Transmembrane</keyword>
<evidence type="ECO:0000256" key="5">
    <source>
        <dbReference type="ARBA" id="ARBA00022741"/>
    </source>
</evidence>
<dbReference type="InterPro" id="IPR003593">
    <property type="entry name" value="AAA+_ATPase"/>
</dbReference>
<evidence type="ECO:0000256" key="8">
    <source>
        <dbReference type="ARBA" id="ARBA00022989"/>
    </source>
</evidence>
<dbReference type="SMART" id="SM00382">
    <property type="entry name" value="AAA"/>
    <property type="match status" value="1"/>
</dbReference>
<dbReference type="NCBIfam" id="TIGR03797">
    <property type="entry name" value="NHLM_micro_ABC2"/>
    <property type="match status" value="1"/>
</dbReference>
<dbReference type="InterPro" id="IPR036640">
    <property type="entry name" value="ABC1_TM_sf"/>
</dbReference>
<feature type="transmembrane region" description="Helical" evidence="10">
    <location>
        <begin position="654"/>
        <end position="676"/>
    </location>
</feature>